<comment type="cofactor">
    <cofactor evidence="1 3">
        <name>pyridoxal 5'-phosphate</name>
        <dbReference type="ChEBI" id="CHEBI:597326"/>
    </cofactor>
</comment>
<dbReference type="Pfam" id="PF01053">
    <property type="entry name" value="Cys_Met_Meta_PP"/>
    <property type="match status" value="1"/>
</dbReference>
<dbReference type="Gene3D" id="3.40.640.10">
    <property type="entry name" value="Type I PLP-dependent aspartate aminotransferase-like (Major domain)"/>
    <property type="match status" value="1"/>
</dbReference>
<evidence type="ECO:0000256" key="1">
    <source>
        <dbReference type="ARBA" id="ARBA00001933"/>
    </source>
</evidence>
<keyword evidence="4" id="KW-0808">Transferase</keyword>
<dbReference type="EC" id="2.5.1.48" evidence="4"/>
<dbReference type="GO" id="GO:0009086">
    <property type="term" value="P:methionine biosynthetic process"/>
    <property type="evidence" value="ECO:0007669"/>
    <property type="project" value="InterPro"/>
</dbReference>
<dbReference type="GO" id="GO:0003962">
    <property type="term" value="F:cystathionine gamma-synthase activity"/>
    <property type="evidence" value="ECO:0007669"/>
    <property type="project" value="UniProtKB-EC"/>
</dbReference>
<dbReference type="Proteomes" id="UP000316476">
    <property type="component" value="Unassembled WGS sequence"/>
</dbReference>
<reference evidence="4 5" key="1">
    <citation type="submission" date="2019-02" db="EMBL/GenBank/DDBJ databases">
        <title>Deep-cultivation of Planctomycetes and their phenomic and genomic characterization uncovers novel biology.</title>
        <authorList>
            <person name="Wiegand S."/>
            <person name="Jogler M."/>
            <person name="Boedeker C."/>
            <person name="Pinto D."/>
            <person name="Vollmers J."/>
            <person name="Rivas-Marin E."/>
            <person name="Kohn T."/>
            <person name="Peeters S.H."/>
            <person name="Heuer A."/>
            <person name="Rast P."/>
            <person name="Oberbeckmann S."/>
            <person name="Bunk B."/>
            <person name="Jeske O."/>
            <person name="Meyerdierks A."/>
            <person name="Storesund J.E."/>
            <person name="Kallscheuer N."/>
            <person name="Luecker S."/>
            <person name="Lage O.M."/>
            <person name="Pohl T."/>
            <person name="Merkel B.J."/>
            <person name="Hornburger P."/>
            <person name="Mueller R.-W."/>
            <person name="Bruemmer F."/>
            <person name="Labrenz M."/>
            <person name="Spormann A.M."/>
            <person name="Op Den Camp H."/>
            <person name="Overmann J."/>
            <person name="Amann R."/>
            <person name="Jetten M.S.M."/>
            <person name="Mascher T."/>
            <person name="Medema M.H."/>
            <person name="Devos D.P."/>
            <person name="Kaster A.-K."/>
            <person name="Ovreas L."/>
            <person name="Rohde M."/>
            <person name="Galperin M.Y."/>
            <person name="Jogler C."/>
        </authorList>
    </citation>
    <scope>NUCLEOTIDE SEQUENCE [LARGE SCALE GENOMIC DNA]</scope>
    <source>
        <strain evidence="4 5">V7</strain>
    </source>
</reference>
<dbReference type="InterPro" id="IPR015421">
    <property type="entry name" value="PyrdxlP-dep_Trfase_major"/>
</dbReference>
<dbReference type="GO" id="GO:0019346">
    <property type="term" value="P:transsulfuration"/>
    <property type="evidence" value="ECO:0007669"/>
    <property type="project" value="InterPro"/>
</dbReference>
<evidence type="ECO:0000313" key="5">
    <source>
        <dbReference type="Proteomes" id="UP000316476"/>
    </source>
</evidence>
<name>A0A5C6FXR0_9PLAN</name>
<comment type="caution">
    <text evidence="4">The sequence shown here is derived from an EMBL/GenBank/DDBJ whole genome shotgun (WGS) entry which is preliminary data.</text>
</comment>
<evidence type="ECO:0000256" key="3">
    <source>
        <dbReference type="RuleBase" id="RU362118"/>
    </source>
</evidence>
<dbReference type="SUPFAM" id="SSF53383">
    <property type="entry name" value="PLP-dependent transferases"/>
    <property type="match status" value="1"/>
</dbReference>
<dbReference type="FunFam" id="3.90.1150.10:FF:000033">
    <property type="entry name" value="Cystathionine gamma-synthase"/>
    <property type="match status" value="1"/>
</dbReference>
<accession>A0A5C6FXR0</accession>
<keyword evidence="2 3" id="KW-0663">Pyridoxal phosphate</keyword>
<dbReference type="EMBL" id="SJPZ01000001">
    <property type="protein sequence ID" value="TWU67176.1"/>
    <property type="molecule type" value="Genomic_DNA"/>
</dbReference>
<proteinExistence type="inferred from homology"/>
<dbReference type="InterPro" id="IPR015424">
    <property type="entry name" value="PyrdxlP-dep_Trfase"/>
</dbReference>
<dbReference type="InterPro" id="IPR054542">
    <property type="entry name" value="Cys_met_metab_PP"/>
</dbReference>
<sequence length="538" mass="59032">MQSISVGQGDASFAGPVVGGKELSIGDVNERGTTSVRKRQDCIFTHIRQLGKWKRACWPDSARLVLAIVGSGVPFRFDSYFRDLRPLAALPAKEPIEMSLNVDFRANGSDDSAGVDLSEPTAKANACEIQRFGIPRDSSPRPVPVTHPSSYGLSTQCVHAGEPRQKADGAITTPIHTASTFTFSSTDELIDFVEGRHEREEYGRYGCPNEKSVEAKLAALDRAEDAILYSSGMSALVGLLMTSLGQDDEIVFFDQCYHRSRQFCAQHLARFGVRTIQVPTGDMDAMAAAITDRTKLLVSESPTNPHLTAIDLDAFADIGRRFGVKTLIDATLATPANVRPLEHGIDFVLHSATKYLGGHNDLLAGVLCGRKEDLDPVRAMRGCLGNINSPHNLYLLERGLKTFDLRMQRHNENGMAVAQFLQQHPRVDRVFYLGLPSHPTHAIAAAQMSGFGGLVTFTIKDADWRQTSRVVDATRIARIAPSLGGTESLIEQPYVMSYYHYTAEERRQFGITDNMIRFSCGIENSDDLIADLDQALSA</sequence>
<dbReference type="InterPro" id="IPR000277">
    <property type="entry name" value="Cys/Met-Metab_PyrdxlP-dep_enz"/>
</dbReference>
<organism evidence="4 5">
    <name type="scientific">Crateriforma conspicua</name>
    <dbReference type="NCBI Taxonomy" id="2527996"/>
    <lineage>
        <taxon>Bacteria</taxon>
        <taxon>Pseudomonadati</taxon>
        <taxon>Planctomycetota</taxon>
        <taxon>Planctomycetia</taxon>
        <taxon>Planctomycetales</taxon>
        <taxon>Planctomycetaceae</taxon>
        <taxon>Crateriforma</taxon>
    </lineage>
</organism>
<dbReference type="FunFam" id="3.40.640.10:FF:000046">
    <property type="entry name" value="Cystathionine gamma-lyase"/>
    <property type="match status" value="1"/>
</dbReference>
<dbReference type="PANTHER" id="PTHR43379">
    <property type="entry name" value="CYSTATHIONINE GAMMA-SYNTHASE"/>
    <property type="match status" value="1"/>
</dbReference>
<comment type="similarity">
    <text evidence="3">Belongs to the trans-sulfuration enzymes family.</text>
</comment>
<protein>
    <submittedName>
        <fullName evidence="4">Cystathionine gamma-synthase</fullName>
        <ecNumber evidence="4">2.5.1.48</ecNumber>
    </submittedName>
</protein>
<evidence type="ECO:0000313" key="4">
    <source>
        <dbReference type="EMBL" id="TWU67176.1"/>
    </source>
</evidence>
<dbReference type="CDD" id="cd00614">
    <property type="entry name" value="CGS_like"/>
    <property type="match status" value="1"/>
</dbReference>
<gene>
    <name evidence="4" type="primary">metB</name>
    <name evidence="4" type="ORF">V7x_27490</name>
</gene>
<dbReference type="InterPro" id="IPR015422">
    <property type="entry name" value="PyrdxlP-dep_Trfase_small"/>
</dbReference>
<dbReference type="Gene3D" id="3.90.1150.10">
    <property type="entry name" value="Aspartate Aminotransferase, domain 1"/>
    <property type="match status" value="1"/>
</dbReference>
<dbReference type="GO" id="GO:0030170">
    <property type="term" value="F:pyridoxal phosphate binding"/>
    <property type="evidence" value="ECO:0007669"/>
    <property type="project" value="InterPro"/>
</dbReference>
<dbReference type="PANTHER" id="PTHR43379:SF1">
    <property type="entry name" value="CYSTATHIONINE GAMMA-SYNTHASE 1, CHLOROPLASTIC-RELATED"/>
    <property type="match status" value="1"/>
</dbReference>
<dbReference type="AlphaFoldDB" id="A0A5C6FXR0"/>
<dbReference type="InterPro" id="IPR044639">
    <property type="entry name" value="CGS1/2"/>
</dbReference>
<dbReference type="PROSITE" id="PS00868">
    <property type="entry name" value="CYS_MET_METAB_PP"/>
    <property type="match status" value="1"/>
</dbReference>
<evidence type="ECO:0000256" key="2">
    <source>
        <dbReference type="ARBA" id="ARBA00022898"/>
    </source>
</evidence>